<dbReference type="NCBIfam" id="NF037965">
    <property type="entry name" value="HetZ_rel_2"/>
    <property type="match status" value="1"/>
</dbReference>
<organism evidence="1 2">
    <name type="scientific">Scytonema millei VB511283</name>
    <dbReference type="NCBI Taxonomy" id="1245923"/>
    <lineage>
        <taxon>Bacteria</taxon>
        <taxon>Bacillati</taxon>
        <taxon>Cyanobacteriota</taxon>
        <taxon>Cyanophyceae</taxon>
        <taxon>Nostocales</taxon>
        <taxon>Scytonemataceae</taxon>
        <taxon>Scytonema</taxon>
    </lineage>
</organism>
<reference evidence="1 2" key="1">
    <citation type="journal article" date="2015" name="Genome Announc.">
        <title>Draft Genome Sequence of the Terrestrial Cyanobacterium Scytonema millei VB511283, Isolated from Eastern India.</title>
        <authorList>
            <person name="Sen D."/>
            <person name="Chandrababunaidu M.M."/>
            <person name="Singh D."/>
            <person name="Sanghi N."/>
            <person name="Ghorai A."/>
            <person name="Mishra G.P."/>
            <person name="Madduluri M."/>
            <person name="Adhikary S.P."/>
            <person name="Tripathy S."/>
        </authorList>
    </citation>
    <scope>NUCLEOTIDE SEQUENCE [LARGE SCALE GENOMIC DNA]</scope>
    <source>
        <strain evidence="1 2">VB511283</strain>
    </source>
</reference>
<evidence type="ECO:0000313" key="2">
    <source>
        <dbReference type="Proteomes" id="UP000031532"/>
    </source>
</evidence>
<gene>
    <name evidence="1" type="ORF">QH73_0021145</name>
</gene>
<dbReference type="EMBL" id="JTJC03000006">
    <property type="protein sequence ID" value="NHC37110.1"/>
    <property type="molecule type" value="Genomic_DNA"/>
</dbReference>
<dbReference type="InterPro" id="IPR048033">
    <property type="entry name" value="HetZ-rel_2"/>
</dbReference>
<dbReference type="RefSeq" id="WP_039713905.1">
    <property type="nucleotide sequence ID" value="NZ_JTJC03000006.1"/>
</dbReference>
<dbReference type="AlphaFoldDB" id="A0A9X5I6I9"/>
<accession>A0A9X5I6I9</accession>
<proteinExistence type="predicted"/>
<comment type="caution">
    <text evidence="1">The sequence shown here is derived from an EMBL/GenBank/DDBJ whole genome shotgun (WGS) entry which is preliminary data.</text>
</comment>
<dbReference type="OrthoDB" id="417276at2"/>
<name>A0A9X5I6I9_9CYAN</name>
<evidence type="ECO:0000313" key="1">
    <source>
        <dbReference type="EMBL" id="NHC37110.1"/>
    </source>
</evidence>
<dbReference type="Proteomes" id="UP000031532">
    <property type="component" value="Unassembled WGS sequence"/>
</dbReference>
<sequence length="391" mass="45722">MQTIQVNVAERDRHLATATEISQEWRLRLTQECPTQSDTARESIVRWLIGEDTERYQTCNSLQLSIAQQAMEYRFRILKQRYLGVSPQQAYHRLTIRLCSLVLLRNKIHALVALGGDRRRAVVDVLQEIIQDLLQRDRYLQQQTAWIAACTDDMRLRTALLLTTVEEYCLRPIHNRPLIVHRFVNFLRRTQMGGVTQVPERRILKLLSDEFLSDDSDRTWSTIDVRSVSVYQDSQTQAEQHAARHLVQSEFSNYLTHNLGETAAQWLELYLQGRSQEAIAQQLNLSVKEVYRLREKIVYHAVKVFGLKHHPELVSHWLGTSLEEHSFGLTPKQWQEFWEQLTPRQRQVVELRKSGKNLDAIAYTLNRKLNQITSEWNKLCLVAQVVRSGMN</sequence>
<protein>
    <submittedName>
        <fullName evidence="1">HetZ-related protein 2</fullName>
    </submittedName>
</protein>
<keyword evidence="2" id="KW-1185">Reference proteome</keyword>